<feature type="compositionally biased region" description="Basic residues" evidence="1">
    <location>
        <begin position="1"/>
        <end position="12"/>
    </location>
</feature>
<evidence type="ECO:0000256" key="1">
    <source>
        <dbReference type="SAM" id="MobiDB-lite"/>
    </source>
</evidence>
<organism evidence="2 3">
    <name type="scientific">Hypothenemus hampei</name>
    <name type="common">Coffee berry borer</name>
    <dbReference type="NCBI Taxonomy" id="57062"/>
    <lineage>
        <taxon>Eukaryota</taxon>
        <taxon>Metazoa</taxon>
        <taxon>Ecdysozoa</taxon>
        <taxon>Arthropoda</taxon>
        <taxon>Hexapoda</taxon>
        <taxon>Insecta</taxon>
        <taxon>Pterygota</taxon>
        <taxon>Neoptera</taxon>
        <taxon>Endopterygota</taxon>
        <taxon>Coleoptera</taxon>
        <taxon>Polyphaga</taxon>
        <taxon>Cucujiformia</taxon>
        <taxon>Curculionidae</taxon>
        <taxon>Scolytinae</taxon>
        <taxon>Hypothenemus</taxon>
    </lineage>
</organism>
<feature type="region of interest" description="Disordered" evidence="1">
    <location>
        <begin position="251"/>
        <end position="272"/>
    </location>
</feature>
<dbReference type="Proteomes" id="UP001566132">
    <property type="component" value="Unassembled WGS sequence"/>
</dbReference>
<dbReference type="EMBL" id="JBDJPC010000009">
    <property type="protein sequence ID" value="KAL1492219.1"/>
    <property type="molecule type" value="Genomic_DNA"/>
</dbReference>
<evidence type="ECO:0000313" key="3">
    <source>
        <dbReference type="Proteomes" id="UP001566132"/>
    </source>
</evidence>
<evidence type="ECO:0000313" key="2">
    <source>
        <dbReference type="EMBL" id="KAL1492219.1"/>
    </source>
</evidence>
<protein>
    <recommendedName>
        <fullName evidence="4">Eye-specific diacylglycerol kinase</fullName>
    </recommendedName>
</protein>
<name>A0ABD1EC35_HYPHA</name>
<feature type="compositionally biased region" description="Polar residues" evidence="1">
    <location>
        <begin position="251"/>
        <end position="268"/>
    </location>
</feature>
<feature type="compositionally biased region" description="Acidic residues" evidence="1">
    <location>
        <begin position="135"/>
        <end position="148"/>
    </location>
</feature>
<gene>
    <name evidence="2" type="ORF">ABEB36_012702</name>
</gene>
<feature type="region of interest" description="Disordered" evidence="1">
    <location>
        <begin position="1"/>
        <end position="26"/>
    </location>
</feature>
<accession>A0ABD1EC35</accession>
<comment type="caution">
    <text evidence="2">The sequence shown here is derived from an EMBL/GenBank/DDBJ whole genome shotgun (WGS) entry which is preliminary data.</text>
</comment>
<dbReference type="AlphaFoldDB" id="A0ABD1EC35"/>
<feature type="compositionally biased region" description="Polar residues" evidence="1">
    <location>
        <begin position="151"/>
        <end position="176"/>
    </location>
</feature>
<reference evidence="2 3" key="1">
    <citation type="submission" date="2024-05" db="EMBL/GenBank/DDBJ databases">
        <title>Genetic variation in Jamaican populations of the coffee berry borer (Hypothenemus hampei).</title>
        <authorList>
            <person name="Errbii M."/>
            <person name="Myrie A."/>
        </authorList>
    </citation>
    <scope>NUCLEOTIDE SEQUENCE [LARGE SCALE GENOMIC DNA]</scope>
    <source>
        <strain evidence="2">JA-Hopewell-2020-01-JO</strain>
        <tissue evidence="2">Whole body</tissue>
    </source>
</reference>
<sequence>MHRLRTTFKRSRTPTGAEMKMQSSLEVPKQIRSASFDEIQLEAKRLQENCPGESQGLLGVPQLDQRSRSVDSAGSEESGNFLEVPSRRFQRRRSSGGKGSICVHCTCKEEYDRLHPPEEVPPGPPEWLPYLSDSSSEDDEDESEDDEVNNSRDTTTDYSRNTTNCSQETTDYSGTDNSRENSVDPPEFVLTVTLLPSLPVPVVQSPPPIPSSPVIEFFPPDADPEVPLTPTQSRRKSIHRQEAFVAEPTGTSLENVSYPPSEQYSEGTSEGALSEGDVVHTTIPGLVVSDIYLQVPDLKRDRAASVDSCFSKVPEKKTEELQHSGVSLEVPVGPNVALRSRSVDIVLPTEEQARYKALAMTAPPQAANLNRYHSCCMSLRGTLFQSQQSLFLSC</sequence>
<proteinExistence type="predicted"/>
<feature type="region of interest" description="Disordered" evidence="1">
    <location>
        <begin position="114"/>
        <end position="184"/>
    </location>
</feature>
<evidence type="ECO:0008006" key="4">
    <source>
        <dbReference type="Google" id="ProtNLM"/>
    </source>
</evidence>
<keyword evidence="3" id="KW-1185">Reference proteome</keyword>
<feature type="region of interest" description="Disordered" evidence="1">
    <location>
        <begin position="52"/>
        <end position="99"/>
    </location>
</feature>